<dbReference type="PATRIC" id="fig|158500.4.peg.4716"/>
<dbReference type="RefSeq" id="WP_155986437.1">
    <property type="nucleotide sequence ID" value="NZ_JFYZ01000040.1"/>
</dbReference>
<reference evidence="2 3" key="1">
    <citation type="submission" date="2014-03" db="EMBL/GenBank/DDBJ databases">
        <title>Whole genome sequence of Novosphingobium resinovorum KF1.</title>
        <authorList>
            <person name="Gan H.M."/>
            <person name="Gan H.Y."/>
            <person name="Chew T.H."/>
            <person name="Savka M.A."/>
        </authorList>
    </citation>
    <scope>NUCLEOTIDE SEQUENCE [LARGE SCALE GENOMIC DNA]</scope>
    <source>
        <strain evidence="2 3">KF1</strain>
    </source>
</reference>
<dbReference type="Pfam" id="PF20796">
    <property type="entry name" value="PDDEXK_13"/>
    <property type="match status" value="1"/>
</dbReference>
<dbReference type="EMBL" id="JFYZ01000040">
    <property type="protein sequence ID" value="EZP74900.1"/>
    <property type="molecule type" value="Genomic_DNA"/>
</dbReference>
<dbReference type="AlphaFoldDB" id="A0A031JN96"/>
<comment type="caution">
    <text evidence="2">The sequence shown here is derived from an EMBL/GenBank/DDBJ whole genome shotgun (WGS) entry which is preliminary data.</text>
</comment>
<gene>
    <name evidence="2" type="ORF">BV97_04638</name>
</gene>
<evidence type="ECO:0000313" key="2">
    <source>
        <dbReference type="EMBL" id="EZP74900.1"/>
    </source>
</evidence>
<protein>
    <recommendedName>
        <fullName evidence="1">PD-(D/E)XK nuclease-like domain-containing protein</fullName>
    </recommendedName>
</protein>
<feature type="domain" description="PD-(D/E)XK nuclease-like" evidence="1">
    <location>
        <begin position="23"/>
        <end position="311"/>
    </location>
</feature>
<dbReference type="Proteomes" id="UP000024329">
    <property type="component" value="Unassembled WGS sequence"/>
</dbReference>
<evidence type="ECO:0000259" key="1">
    <source>
        <dbReference type="Pfam" id="PF20796"/>
    </source>
</evidence>
<sequence length="329" mass="37290">MNRTHLPLVPEPILRRFRVNEPNDTRFRACARLLQAIWRNGRELRMGRHVSPKGEKRWLGSRINDHSARRGGNFMTPEISKLAYLEHAYREPWATSDEQRLWTNLLSSHPLVFNALGPLRLDPNLATAMLRAMFPDLADATADAVLFEHSPGRGAADLTEDHTAWDAAITYTRSDGTKGIIAIEMKYSESGWEPIKELRSRYADLMPATGLFIDPMAPELRKRPIQQLMREHVLLQAAIMRGDYAEGRFVVILPELNTPMQRACQRYAGQLAEPADGKAGFSTLNLEAFIGLMRSHGDEDYADDLRHRYCAWEYIDEVIAEGIPAELAG</sequence>
<name>A0A031JN96_9SPHN</name>
<evidence type="ECO:0000313" key="3">
    <source>
        <dbReference type="Proteomes" id="UP000024329"/>
    </source>
</evidence>
<proteinExistence type="predicted"/>
<dbReference type="InterPro" id="IPR048822">
    <property type="entry name" value="PDDEXK_13"/>
</dbReference>
<organism evidence="2 3">
    <name type="scientific">Novosphingobium resinovorum</name>
    <dbReference type="NCBI Taxonomy" id="158500"/>
    <lineage>
        <taxon>Bacteria</taxon>
        <taxon>Pseudomonadati</taxon>
        <taxon>Pseudomonadota</taxon>
        <taxon>Alphaproteobacteria</taxon>
        <taxon>Sphingomonadales</taxon>
        <taxon>Sphingomonadaceae</taxon>
        <taxon>Novosphingobium</taxon>
    </lineage>
</organism>
<accession>A0A031JN96</accession>
<dbReference type="eggNOG" id="ENOG502ZAUM">
    <property type="taxonomic scope" value="Bacteria"/>
</dbReference>